<dbReference type="KEGG" id="csy:CENSYa_2052"/>
<dbReference type="EMBL" id="DP000238">
    <property type="protein sequence ID" value="ABK78655.1"/>
    <property type="molecule type" value="Genomic_DNA"/>
</dbReference>
<dbReference type="STRING" id="414004.CENSYa_2052"/>
<accession>A0RZ88</accession>
<dbReference type="AlphaFoldDB" id="A0RZ88"/>
<dbReference type="Proteomes" id="UP000000758">
    <property type="component" value="Chromosome"/>
</dbReference>
<dbReference type="HOGENOM" id="CLU_1891326_0_0_2"/>
<name>A0RZ88_CENSY</name>
<reference evidence="1 2" key="1">
    <citation type="journal article" date="2006" name="Proc. Natl. Acad. Sci. U.S.A.">
        <title>Genomic analysis of the uncultivated marine crenarchaeote Cenarchaeum symbiosum.</title>
        <authorList>
            <person name="Hallam S.J."/>
            <person name="Konstantinidis K.T."/>
            <person name="Putnam N."/>
            <person name="Schleper C."/>
            <person name="Watanabe Y."/>
            <person name="Sugahara J."/>
            <person name="Preston C."/>
            <person name="de la Torre J."/>
            <person name="Richardson P.M."/>
            <person name="DeLong E.F."/>
        </authorList>
    </citation>
    <scope>NUCLEOTIDE SEQUENCE [LARGE SCALE GENOMIC DNA]</scope>
    <source>
        <strain evidence="2">A</strain>
    </source>
</reference>
<gene>
    <name evidence="1" type="ordered locus">CENSYa_2052</name>
</gene>
<organism evidence="1 2">
    <name type="scientific">Cenarchaeum symbiosum (strain A)</name>
    <dbReference type="NCBI Taxonomy" id="414004"/>
    <lineage>
        <taxon>Archaea</taxon>
        <taxon>Nitrososphaerota</taxon>
        <taxon>Candidatus Cenarchaeales</taxon>
        <taxon>Candidatus Cenarchaeaceae</taxon>
        <taxon>Candidatus Cenarchaeum</taxon>
    </lineage>
</organism>
<dbReference type="EnsemblBacteria" id="ABK78655">
    <property type="protein sequence ID" value="ABK78655"/>
    <property type="gene ID" value="CENSYa_2052"/>
</dbReference>
<proteinExistence type="predicted"/>
<sequence length="134" mass="15304">MPPRPKSKTSVVLVTNDHHIRRQVLKRKEIDFPTFTNLLLEGCPTPMMGSIQVEGSSGAEVFNRYISGSGSHLVDLTRQMPYGDRWTVRYRRGLEGIEGMLPEADIWPTYRRSKDWALKAPRKRAAKRRPAGRA</sequence>
<protein>
    <submittedName>
        <fullName evidence="1">Uncharacterized protein</fullName>
    </submittedName>
</protein>
<keyword evidence="2" id="KW-1185">Reference proteome</keyword>
<evidence type="ECO:0000313" key="2">
    <source>
        <dbReference type="Proteomes" id="UP000000758"/>
    </source>
</evidence>
<evidence type="ECO:0000313" key="1">
    <source>
        <dbReference type="EMBL" id="ABK78655.1"/>
    </source>
</evidence>